<keyword evidence="2" id="KW-0963">Cytoplasm</keyword>
<keyword evidence="11" id="KW-0966">Cell projection</keyword>
<dbReference type="GO" id="GO:0060271">
    <property type="term" value="P:cilium assembly"/>
    <property type="evidence" value="ECO:0007669"/>
    <property type="project" value="InterPro"/>
</dbReference>
<dbReference type="AlphaFoldDB" id="A0A0R3X202"/>
<reference evidence="18 19" key="2">
    <citation type="submission" date="2018-11" db="EMBL/GenBank/DDBJ databases">
        <authorList>
            <consortium name="Pathogen Informatics"/>
        </authorList>
    </citation>
    <scope>NUCLEOTIDE SEQUENCE [LARGE SCALE GENOMIC DNA]</scope>
</reference>
<dbReference type="InterPro" id="IPR043016">
    <property type="entry name" value="IFT81_N_sf"/>
</dbReference>
<gene>
    <name evidence="18" type="ORF">TTAC_LOCUS7263</name>
</gene>
<accession>A0A0R3X202</accession>
<reference evidence="20" key="1">
    <citation type="submission" date="2017-02" db="UniProtKB">
        <authorList>
            <consortium name="WormBaseParasite"/>
        </authorList>
    </citation>
    <scope>IDENTIFICATION</scope>
</reference>
<dbReference type="PANTHER" id="PTHR15614:SF2">
    <property type="entry name" value="INTRAFLAGELLAR TRANSPORT PROTEIN 81 HOMOLOG"/>
    <property type="match status" value="1"/>
</dbReference>
<evidence type="ECO:0000256" key="15">
    <source>
        <dbReference type="ARBA" id="ARBA00079903"/>
    </source>
</evidence>
<evidence type="ECO:0000256" key="4">
    <source>
        <dbReference type="ARBA" id="ARBA00022782"/>
    </source>
</evidence>
<comment type="function">
    <text evidence="13">Component of the intraflagellar transport (IFT) complex B: together with IFT74, forms a tubulin-binding module that specifically mediates transport of tubulin within the cilium. Binds tubulin via its CH (calponin-homology)-like region. Required for ciliogenesis. Required for proper regulation of SHH signaling. Plays an important role during spermatogenesis by modulating the assembly and elongation of the sperm flagella.</text>
</comment>
<keyword evidence="10" id="KW-0206">Cytoskeleton</keyword>
<dbReference type="GO" id="GO:0007283">
    <property type="term" value="P:spermatogenesis"/>
    <property type="evidence" value="ECO:0007669"/>
    <property type="project" value="UniProtKB-KW"/>
</dbReference>
<evidence type="ECO:0000256" key="9">
    <source>
        <dbReference type="ARBA" id="ARBA00023069"/>
    </source>
</evidence>
<evidence type="ECO:0000256" key="11">
    <source>
        <dbReference type="ARBA" id="ARBA00023273"/>
    </source>
</evidence>
<dbReference type="FunFam" id="1.10.418.70:FF:000001">
    <property type="entry name" value="Intraflagellar transport protein 81 homolog"/>
    <property type="match status" value="1"/>
</dbReference>
<keyword evidence="19" id="KW-1185">Reference proteome</keyword>
<evidence type="ECO:0000256" key="6">
    <source>
        <dbReference type="ARBA" id="ARBA00022871"/>
    </source>
</evidence>
<dbReference type="GO" id="GO:0030992">
    <property type="term" value="C:intraciliary transport particle B"/>
    <property type="evidence" value="ECO:0007669"/>
    <property type="project" value="InterPro"/>
</dbReference>
<keyword evidence="7" id="KW-0007">Acetylation</keyword>
<evidence type="ECO:0000256" key="14">
    <source>
        <dbReference type="ARBA" id="ARBA00073058"/>
    </source>
</evidence>
<evidence type="ECO:0000256" key="13">
    <source>
        <dbReference type="ARBA" id="ARBA00055755"/>
    </source>
</evidence>
<dbReference type="WBParaSite" id="TTAC_0000727801-mRNA-1">
    <property type="protein sequence ID" value="TTAC_0000727801-mRNA-1"/>
    <property type="gene ID" value="TTAC_0000727801"/>
</dbReference>
<feature type="coiled-coil region" evidence="16">
    <location>
        <begin position="226"/>
        <end position="253"/>
    </location>
</feature>
<dbReference type="GO" id="GO:0030154">
    <property type="term" value="P:cell differentiation"/>
    <property type="evidence" value="ECO:0007669"/>
    <property type="project" value="UniProtKB-KW"/>
</dbReference>
<name>A0A0R3X202_HYDTA</name>
<evidence type="ECO:0000256" key="16">
    <source>
        <dbReference type="SAM" id="Coils"/>
    </source>
</evidence>
<dbReference type="InterPro" id="IPR029600">
    <property type="entry name" value="IFT81"/>
</dbReference>
<dbReference type="Proteomes" id="UP000274429">
    <property type="component" value="Unassembled WGS sequence"/>
</dbReference>
<dbReference type="GO" id="GO:0015631">
    <property type="term" value="F:tubulin binding"/>
    <property type="evidence" value="ECO:0007669"/>
    <property type="project" value="InterPro"/>
</dbReference>
<evidence type="ECO:0000256" key="3">
    <source>
        <dbReference type="ARBA" id="ARBA00022553"/>
    </source>
</evidence>
<dbReference type="InterPro" id="IPR041146">
    <property type="entry name" value="IFT81_CH"/>
</dbReference>
<dbReference type="OrthoDB" id="276029at2759"/>
<evidence type="ECO:0000256" key="8">
    <source>
        <dbReference type="ARBA" id="ARBA00023054"/>
    </source>
</evidence>
<keyword evidence="5" id="KW-0970">Cilium biogenesis/degradation</keyword>
<keyword evidence="6" id="KW-0744">Spermatogenesis</keyword>
<dbReference type="Gene3D" id="1.10.418.70">
    <property type="entry name" value="Intraflagellar transport protein 81, N-terminal domain"/>
    <property type="match status" value="1"/>
</dbReference>
<evidence type="ECO:0000313" key="18">
    <source>
        <dbReference type="EMBL" id="VDM31616.1"/>
    </source>
</evidence>
<keyword evidence="3" id="KW-0597">Phosphoprotein</keyword>
<dbReference type="PANTHER" id="PTHR15614">
    <property type="entry name" value="INTRAFLAGELLAR TRANSPORT PROTEIN 81 HOMOLOG"/>
    <property type="match status" value="1"/>
</dbReference>
<dbReference type="STRING" id="6205.A0A0R3X202"/>
<feature type="coiled-coil region" evidence="16">
    <location>
        <begin position="137"/>
        <end position="195"/>
    </location>
</feature>
<feature type="coiled-coil region" evidence="16">
    <location>
        <begin position="426"/>
        <end position="477"/>
    </location>
</feature>
<evidence type="ECO:0000256" key="5">
    <source>
        <dbReference type="ARBA" id="ARBA00022794"/>
    </source>
</evidence>
<evidence type="ECO:0000256" key="1">
    <source>
        <dbReference type="ARBA" id="ARBA00004120"/>
    </source>
</evidence>
<evidence type="ECO:0000313" key="19">
    <source>
        <dbReference type="Proteomes" id="UP000274429"/>
    </source>
</evidence>
<keyword evidence="9" id="KW-0969">Cilium</keyword>
<evidence type="ECO:0000256" key="10">
    <source>
        <dbReference type="ARBA" id="ARBA00023212"/>
    </source>
</evidence>
<evidence type="ECO:0000256" key="12">
    <source>
        <dbReference type="ARBA" id="ARBA00043983"/>
    </source>
</evidence>
<keyword evidence="8 16" id="KW-0175">Coiled coil</keyword>
<comment type="similarity">
    <text evidence="12">Belongs to the IFT81 family.</text>
</comment>
<organism evidence="20">
    <name type="scientific">Hydatigena taeniaeformis</name>
    <name type="common">Feline tapeworm</name>
    <name type="synonym">Taenia taeniaeformis</name>
    <dbReference type="NCBI Taxonomy" id="6205"/>
    <lineage>
        <taxon>Eukaryota</taxon>
        <taxon>Metazoa</taxon>
        <taxon>Spiralia</taxon>
        <taxon>Lophotrochozoa</taxon>
        <taxon>Platyhelminthes</taxon>
        <taxon>Cestoda</taxon>
        <taxon>Eucestoda</taxon>
        <taxon>Cyclophyllidea</taxon>
        <taxon>Taeniidae</taxon>
        <taxon>Hydatigera</taxon>
    </lineage>
</organism>
<proteinExistence type="inferred from homology"/>
<keyword evidence="4" id="KW-0221">Differentiation</keyword>
<dbReference type="GO" id="GO:0036064">
    <property type="term" value="C:ciliary basal body"/>
    <property type="evidence" value="ECO:0007669"/>
    <property type="project" value="TreeGrafter"/>
</dbReference>
<evidence type="ECO:0000313" key="20">
    <source>
        <dbReference type="WBParaSite" id="TTAC_0000727801-mRNA-1"/>
    </source>
</evidence>
<evidence type="ECO:0000256" key="2">
    <source>
        <dbReference type="ARBA" id="ARBA00022490"/>
    </source>
</evidence>
<sequence>MSEVIKYITEKLTAPPFNRTFNYITFDGLDASLLLQILSDVLGELDQKHKIDIREETPEQTTVRILEALRILRYNVPTDSGELTKFCEGIVVGDKLYVYPILESLLKNFEEHKKRLYLSKFLMKVRIPSEFIHDPELSKLNAEHEALIETFKNAHKQLDLLKSEGISTTEVKNDITAMQEEKDQILRRISRMKKKLEMFPTSTQMLDMARKLRLERERENKIVYQIQEQRTMIQNIEGKIIELRQHSNELHRRATDCTAENLLHRLEEEVKVNQYLATAKQPKEIEATRIYVEDLTRVANHPAMTHAFLDQLNQKLRDAQSETNRLVEKRMVATDPLEDKTSLFRQQASIAANRKEATASALAEARDKHLAITKELAEVREKHARILQKMCCTDSADAVTTSTSLLSDSVNFTSRQFKAEDFQKYVSELRTKNNAYKEKRAVLNNLRAERGILTRTLDILKDVARQAKKKLDVAEAMQGMSGYWDTMAKLEKVSEETAGLNQRKGSVLEEMACLVGRLNQQINSRRDKLAPLIRELRPLRAKAQELTQLHTEKKAQYDAFVTSRDAQTLLLEQEVRVLREEARVEESRFHYLNAALAILKVQQFRLQEEMRGYLTSSSGVANGDGMTSLTIKRRSYRDVYLRKISEQEALMMTLKEEEKNLDASETTNLRQMKLWGDVSTLLEAKLVAFRALEAKKAAGGEYADVQRLEVDRLLL</sequence>
<protein>
    <recommendedName>
        <fullName evidence="14">Intraflagellar transport protein 81 homolog</fullName>
    </recommendedName>
    <alternativeName>
        <fullName evidence="15">Carnitine deficiency-associated protein expressed in ventricle 1</fullName>
    </alternativeName>
</protein>
<dbReference type="EMBL" id="UYWX01020357">
    <property type="protein sequence ID" value="VDM31616.1"/>
    <property type="molecule type" value="Genomic_DNA"/>
</dbReference>
<evidence type="ECO:0000259" key="17">
    <source>
        <dbReference type="Pfam" id="PF18383"/>
    </source>
</evidence>
<evidence type="ECO:0000256" key="7">
    <source>
        <dbReference type="ARBA" id="ARBA00022990"/>
    </source>
</evidence>
<comment type="subcellular location">
    <subcellularLocation>
        <location evidence="1">Cytoplasm</location>
        <location evidence="1">Cytoskeleton</location>
        <location evidence="1">Cilium basal body</location>
    </subcellularLocation>
</comment>
<feature type="domain" description="IFT81 calponin homology" evidence="17">
    <location>
        <begin position="3"/>
        <end position="125"/>
    </location>
</feature>
<dbReference type="Pfam" id="PF18383">
    <property type="entry name" value="IFT81_CH"/>
    <property type="match status" value="1"/>
</dbReference>
<dbReference type="GO" id="GO:0042073">
    <property type="term" value="P:intraciliary transport"/>
    <property type="evidence" value="ECO:0007669"/>
    <property type="project" value="InterPro"/>
</dbReference>